<evidence type="ECO:0000256" key="1">
    <source>
        <dbReference type="SAM" id="SignalP"/>
    </source>
</evidence>
<evidence type="ECO:0000313" key="2">
    <source>
        <dbReference type="EMBL" id="MCA8382524.1"/>
    </source>
</evidence>
<feature type="signal peptide" evidence="1">
    <location>
        <begin position="1"/>
        <end position="20"/>
    </location>
</feature>
<dbReference type="Proteomes" id="UP001199070">
    <property type="component" value="Unassembled WGS sequence"/>
</dbReference>
<gene>
    <name evidence="2" type="ORF">LGN22_26825</name>
</gene>
<organism evidence="2 3">
    <name type="scientific">Burkholderia cenocepacia</name>
    <dbReference type="NCBI Taxonomy" id="95486"/>
    <lineage>
        <taxon>Bacteria</taxon>
        <taxon>Pseudomonadati</taxon>
        <taxon>Pseudomonadota</taxon>
        <taxon>Betaproteobacteria</taxon>
        <taxon>Burkholderiales</taxon>
        <taxon>Burkholderiaceae</taxon>
        <taxon>Burkholderia</taxon>
        <taxon>Burkholderia cepacia complex</taxon>
    </lineage>
</organism>
<dbReference type="EMBL" id="JAIZTC010000008">
    <property type="protein sequence ID" value="MCA8382524.1"/>
    <property type="molecule type" value="Genomic_DNA"/>
</dbReference>
<name>A0AAW4TNX9_9BURK</name>
<protein>
    <submittedName>
        <fullName evidence="2">Uncharacterized protein</fullName>
    </submittedName>
</protein>
<keyword evidence="1" id="KW-0732">Signal</keyword>
<dbReference type="RefSeq" id="WP_226135170.1">
    <property type="nucleotide sequence ID" value="NZ_JAIZTC010000008.1"/>
</dbReference>
<accession>A0AAW4TNX9</accession>
<sequence length="380" mass="38141">MKKLLFAIFSLLCLETAVLAQSYPSPTFNNVTMNGTATIPHAAITGGSISGITSFASPGFASFGNQTQWLKALISCSTDCSQTWSQSTGGGSGLLGATRSSDNSLAGSMAAQGVAGYAINDNATQVQTAYAGYFEARRSAGAGITQGNEIDIVNQGSVVGLDPYNMFSTGTTPGMWISSGRPDVTSGAANATAAIGVVNNNTAFENGLVFHSTALNTTTGEGNAIVMPQKDAVVWFGSAGNKVAAIRSDATTASLRAIFANGVFVLQNLSAVTQHTFTSTGNYSAAGNISAAGTGAMPLYSTIGTGVNAPHMVQGSVVLAAGTATVTLSGSAVYTSSSSYTCTANDATGANAVKVGQTSGTSITFTGTGTDTVQFVCAGS</sequence>
<evidence type="ECO:0000313" key="3">
    <source>
        <dbReference type="Proteomes" id="UP001199070"/>
    </source>
</evidence>
<proteinExistence type="predicted"/>
<comment type="caution">
    <text evidence="2">The sequence shown here is derived from an EMBL/GenBank/DDBJ whole genome shotgun (WGS) entry which is preliminary data.</text>
</comment>
<reference evidence="2" key="1">
    <citation type="submission" date="2023-08" db="EMBL/GenBank/DDBJ databases">
        <title>A collection of bacterial strains from the Burkholderia cepacia Research Laboratory and Repository.</title>
        <authorList>
            <person name="Lipuma J."/>
            <person name="Spilker T."/>
        </authorList>
    </citation>
    <scope>NUCLEOTIDE SEQUENCE</scope>
    <source>
        <strain evidence="2">AU0862</strain>
    </source>
</reference>
<feature type="chain" id="PRO_5043677754" evidence="1">
    <location>
        <begin position="21"/>
        <end position="380"/>
    </location>
</feature>
<dbReference type="AlphaFoldDB" id="A0AAW4TNX9"/>